<dbReference type="InterPro" id="IPR001901">
    <property type="entry name" value="Translocase_SecE/Sec61-g"/>
</dbReference>
<dbReference type="PANTHER" id="PTHR33910:SF1">
    <property type="entry name" value="PROTEIN TRANSLOCASE SUBUNIT SECE"/>
    <property type="match status" value="1"/>
</dbReference>
<evidence type="ECO:0000256" key="1">
    <source>
        <dbReference type="ARBA" id="ARBA00004370"/>
    </source>
</evidence>
<dbReference type="GO" id="GO:0043952">
    <property type="term" value="P:protein transport by the Sec complex"/>
    <property type="evidence" value="ECO:0007669"/>
    <property type="project" value="UniProtKB-UniRule"/>
</dbReference>
<keyword evidence="5 9" id="KW-0653">Protein transport</keyword>
<sequence length="79" mass="8599">MAKKAAQSTESKADNASNPVARFTKYVEDSRAELRKVTWPTAKETRKKTLAVLLVVAVMAVVLGLVDLGLSSLITYFLS</sequence>
<dbReference type="AlphaFoldDB" id="A0A9D2HN06"/>
<reference evidence="10" key="2">
    <citation type="submission" date="2021-04" db="EMBL/GenBank/DDBJ databases">
        <authorList>
            <person name="Gilroy R."/>
        </authorList>
    </citation>
    <scope>NUCLEOTIDE SEQUENCE</scope>
    <source>
        <strain evidence="10">5032</strain>
    </source>
</reference>
<name>A0A9D2HN06_9BACT</name>
<dbReference type="PANTHER" id="PTHR33910">
    <property type="entry name" value="PROTEIN TRANSLOCASE SUBUNIT SECE"/>
    <property type="match status" value="1"/>
</dbReference>
<comment type="caution">
    <text evidence="10">The sequence shown here is derived from an EMBL/GenBank/DDBJ whole genome shotgun (WGS) entry which is preliminary data.</text>
</comment>
<comment type="function">
    <text evidence="9">Essential subunit of the Sec protein translocation channel SecYEG. Clamps together the 2 halves of SecY. May contact the channel plug during translocation.</text>
</comment>
<dbReference type="GO" id="GO:0009306">
    <property type="term" value="P:protein secretion"/>
    <property type="evidence" value="ECO:0007669"/>
    <property type="project" value="UniProtKB-UniRule"/>
</dbReference>
<dbReference type="GO" id="GO:0008320">
    <property type="term" value="F:protein transmembrane transporter activity"/>
    <property type="evidence" value="ECO:0007669"/>
    <property type="project" value="UniProtKB-UniRule"/>
</dbReference>
<reference evidence="10" key="1">
    <citation type="journal article" date="2021" name="PeerJ">
        <title>Extensive microbial diversity within the chicken gut microbiome revealed by metagenomics and culture.</title>
        <authorList>
            <person name="Gilroy R."/>
            <person name="Ravi A."/>
            <person name="Getino M."/>
            <person name="Pursley I."/>
            <person name="Horton D.L."/>
            <person name="Alikhan N.F."/>
            <person name="Baker D."/>
            <person name="Gharbi K."/>
            <person name="Hall N."/>
            <person name="Watson M."/>
            <person name="Adriaenssens E.M."/>
            <person name="Foster-Nyarko E."/>
            <person name="Jarju S."/>
            <person name="Secka A."/>
            <person name="Antonio M."/>
            <person name="Oren A."/>
            <person name="Chaudhuri R.R."/>
            <person name="La Ragione R."/>
            <person name="Hildebrand F."/>
            <person name="Pallen M.J."/>
        </authorList>
    </citation>
    <scope>NUCLEOTIDE SEQUENCE</scope>
    <source>
        <strain evidence="10">5032</strain>
    </source>
</reference>
<evidence type="ECO:0000256" key="7">
    <source>
        <dbReference type="ARBA" id="ARBA00023010"/>
    </source>
</evidence>
<dbReference type="InterPro" id="IPR038379">
    <property type="entry name" value="SecE_sf"/>
</dbReference>
<dbReference type="PROSITE" id="PS01067">
    <property type="entry name" value="SECE_SEC61G"/>
    <property type="match status" value="1"/>
</dbReference>
<evidence type="ECO:0000256" key="3">
    <source>
        <dbReference type="ARBA" id="ARBA00022475"/>
    </source>
</evidence>
<evidence type="ECO:0000313" key="11">
    <source>
        <dbReference type="Proteomes" id="UP000823821"/>
    </source>
</evidence>
<keyword evidence="6 9" id="KW-1133">Transmembrane helix</keyword>
<keyword evidence="4 9" id="KW-0812">Transmembrane</keyword>
<comment type="subunit">
    <text evidence="9">Component of the Sec protein translocase complex. Heterotrimer consisting of SecY, SecE and SecG subunits. The heterotrimers can form oligomers, although 1 heterotrimer is thought to be able to translocate proteins. Interacts with the ribosome. Interacts with SecDF, and other proteins may be involved. Interacts with SecA.</text>
</comment>
<evidence type="ECO:0000256" key="2">
    <source>
        <dbReference type="ARBA" id="ARBA00022448"/>
    </source>
</evidence>
<proteinExistence type="inferred from homology"/>
<dbReference type="Pfam" id="PF00584">
    <property type="entry name" value="SecE"/>
    <property type="match status" value="1"/>
</dbReference>
<dbReference type="Gene3D" id="1.20.5.1030">
    <property type="entry name" value="Preprotein translocase secy subunit"/>
    <property type="match status" value="1"/>
</dbReference>
<dbReference type="InterPro" id="IPR005807">
    <property type="entry name" value="SecE_bac"/>
</dbReference>
<dbReference type="HAMAP" id="MF_00422">
    <property type="entry name" value="SecE"/>
    <property type="match status" value="1"/>
</dbReference>
<dbReference type="GO" id="GO:0005886">
    <property type="term" value="C:plasma membrane"/>
    <property type="evidence" value="ECO:0007669"/>
    <property type="project" value="UniProtKB-SubCell"/>
</dbReference>
<comment type="similarity">
    <text evidence="9">Belongs to the SecE/SEC61-gamma family.</text>
</comment>
<evidence type="ECO:0000313" key="10">
    <source>
        <dbReference type="EMBL" id="HJA78724.1"/>
    </source>
</evidence>
<evidence type="ECO:0000256" key="4">
    <source>
        <dbReference type="ARBA" id="ARBA00022692"/>
    </source>
</evidence>
<keyword evidence="8 9" id="KW-0472">Membrane</keyword>
<accession>A0A9D2HN06</accession>
<dbReference type="Proteomes" id="UP000823821">
    <property type="component" value="Unassembled WGS sequence"/>
</dbReference>
<evidence type="ECO:0000256" key="6">
    <source>
        <dbReference type="ARBA" id="ARBA00022989"/>
    </source>
</evidence>
<gene>
    <name evidence="9 10" type="primary">secE</name>
    <name evidence="10" type="ORF">H9784_03995</name>
</gene>
<keyword evidence="3 9" id="KW-1003">Cell membrane</keyword>
<protein>
    <recommendedName>
        <fullName evidence="9">Protein translocase subunit SecE</fullName>
    </recommendedName>
</protein>
<dbReference type="NCBIfam" id="TIGR00964">
    <property type="entry name" value="secE_bact"/>
    <property type="match status" value="1"/>
</dbReference>
<evidence type="ECO:0000256" key="8">
    <source>
        <dbReference type="ARBA" id="ARBA00023136"/>
    </source>
</evidence>
<dbReference type="GO" id="GO:0065002">
    <property type="term" value="P:intracellular protein transmembrane transport"/>
    <property type="evidence" value="ECO:0007669"/>
    <property type="project" value="UniProtKB-UniRule"/>
</dbReference>
<dbReference type="EMBL" id="DWZD01000025">
    <property type="protein sequence ID" value="HJA78724.1"/>
    <property type="molecule type" value="Genomic_DNA"/>
</dbReference>
<dbReference type="GO" id="GO:0006605">
    <property type="term" value="P:protein targeting"/>
    <property type="evidence" value="ECO:0007669"/>
    <property type="project" value="UniProtKB-UniRule"/>
</dbReference>
<evidence type="ECO:0000256" key="9">
    <source>
        <dbReference type="HAMAP-Rule" id="MF_00422"/>
    </source>
</evidence>
<comment type="subcellular location">
    <subcellularLocation>
        <location evidence="9">Cell membrane</location>
        <topology evidence="9">Single-pass membrane protein</topology>
    </subcellularLocation>
    <subcellularLocation>
        <location evidence="1">Membrane</location>
    </subcellularLocation>
</comment>
<feature type="transmembrane region" description="Helical" evidence="9">
    <location>
        <begin position="50"/>
        <end position="78"/>
    </location>
</feature>
<keyword evidence="7 9" id="KW-0811">Translocation</keyword>
<organism evidence="10 11">
    <name type="scientific">Candidatus Desulfovibrio intestinavium</name>
    <dbReference type="NCBI Taxonomy" id="2838534"/>
    <lineage>
        <taxon>Bacteria</taxon>
        <taxon>Pseudomonadati</taxon>
        <taxon>Thermodesulfobacteriota</taxon>
        <taxon>Desulfovibrionia</taxon>
        <taxon>Desulfovibrionales</taxon>
        <taxon>Desulfovibrionaceae</taxon>
        <taxon>Desulfovibrio</taxon>
    </lineage>
</organism>
<evidence type="ECO:0000256" key="5">
    <source>
        <dbReference type="ARBA" id="ARBA00022927"/>
    </source>
</evidence>
<keyword evidence="2 9" id="KW-0813">Transport</keyword>